<gene>
    <name evidence="1" type="ORF">LIER_35939</name>
</gene>
<name>A0AAV3NYG2_LITER</name>
<dbReference type="AlphaFoldDB" id="A0AAV3NYG2"/>
<reference evidence="1 2" key="1">
    <citation type="submission" date="2024-01" db="EMBL/GenBank/DDBJ databases">
        <title>The complete chloroplast genome sequence of Lithospermum erythrorhizon: insights into the phylogenetic relationship among Boraginaceae species and the maternal lineages of purple gromwells.</title>
        <authorList>
            <person name="Okada T."/>
            <person name="Watanabe K."/>
        </authorList>
    </citation>
    <scope>NUCLEOTIDE SEQUENCE [LARGE SCALE GENOMIC DNA]</scope>
</reference>
<sequence>MEASKEGRSISRPPLLHGSNYPYWKAKMTAFLKSMDSKTWKSILHGWTLPTQVAAESEGQVIKSDVDWTPAEDELALAKEPWEILQTAYEGTPKVRMSGLQQLTTKCETVKMEKDETI</sequence>
<keyword evidence="2" id="KW-1185">Reference proteome</keyword>
<protein>
    <recommendedName>
        <fullName evidence="3">Gag-pol polyprotein</fullName>
    </recommendedName>
</protein>
<evidence type="ECO:0000313" key="2">
    <source>
        <dbReference type="Proteomes" id="UP001454036"/>
    </source>
</evidence>
<dbReference type="Proteomes" id="UP001454036">
    <property type="component" value="Unassembled WGS sequence"/>
</dbReference>
<organism evidence="1 2">
    <name type="scientific">Lithospermum erythrorhizon</name>
    <name type="common">Purple gromwell</name>
    <name type="synonym">Lithospermum officinale var. erythrorhizon</name>
    <dbReference type="NCBI Taxonomy" id="34254"/>
    <lineage>
        <taxon>Eukaryota</taxon>
        <taxon>Viridiplantae</taxon>
        <taxon>Streptophyta</taxon>
        <taxon>Embryophyta</taxon>
        <taxon>Tracheophyta</taxon>
        <taxon>Spermatophyta</taxon>
        <taxon>Magnoliopsida</taxon>
        <taxon>eudicotyledons</taxon>
        <taxon>Gunneridae</taxon>
        <taxon>Pentapetalae</taxon>
        <taxon>asterids</taxon>
        <taxon>lamiids</taxon>
        <taxon>Boraginales</taxon>
        <taxon>Boraginaceae</taxon>
        <taxon>Boraginoideae</taxon>
        <taxon>Lithospermeae</taxon>
        <taxon>Lithospermum</taxon>
    </lineage>
</organism>
<evidence type="ECO:0000313" key="1">
    <source>
        <dbReference type="EMBL" id="GAA0144460.1"/>
    </source>
</evidence>
<accession>A0AAV3NYG2</accession>
<dbReference type="EMBL" id="BAABME010016097">
    <property type="protein sequence ID" value="GAA0144460.1"/>
    <property type="molecule type" value="Genomic_DNA"/>
</dbReference>
<proteinExistence type="predicted"/>
<comment type="caution">
    <text evidence="1">The sequence shown here is derived from an EMBL/GenBank/DDBJ whole genome shotgun (WGS) entry which is preliminary data.</text>
</comment>
<evidence type="ECO:0008006" key="3">
    <source>
        <dbReference type="Google" id="ProtNLM"/>
    </source>
</evidence>